<comment type="caution">
    <text evidence="6">The sequence shown here is derived from an EMBL/GenBank/DDBJ whole genome shotgun (WGS) entry which is preliminary data.</text>
</comment>
<dbReference type="InterPro" id="IPR015797">
    <property type="entry name" value="NUDIX_hydrolase-like_dom_sf"/>
</dbReference>
<organism evidence="6 7">
    <name type="scientific">Nocardioides zeae</name>
    <dbReference type="NCBI Taxonomy" id="1457234"/>
    <lineage>
        <taxon>Bacteria</taxon>
        <taxon>Bacillati</taxon>
        <taxon>Actinomycetota</taxon>
        <taxon>Actinomycetes</taxon>
        <taxon>Propionibacteriales</taxon>
        <taxon>Nocardioidaceae</taxon>
        <taxon>Nocardioides</taxon>
    </lineage>
</organism>
<dbReference type="Pfam" id="PF00293">
    <property type="entry name" value="NUDIX"/>
    <property type="match status" value="1"/>
</dbReference>
<dbReference type="PROSITE" id="PS51462">
    <property type="entry name" value="NUDIX"/>
    <property type="match status" value="1"/>
</dbReference>
<proteinExistence type="inferred from homology"/>
<feature type="region of interest" description="Disordered" evidence="4">
    <location>
        <begin position="1"/>
        <end position="31"/>
    </location>
</feature>
<dbReference type="Gene3D" id="3.40.50.1240">
    <property type="entry name" value="Phosphoglycerate mutase-like"/>
    <property type="match status" value="1"/>
</dbReference>
<dbReference type="AlphaFoldDB" id="A0A6P0HKB8"/>
<keyword evidence="7" id="KW-1185">Reference proteome</keyword>
<dbReference type="GO" id="GO:0006167">
    <property type="term" value="P:AMP biosynthetic process"/>
    <property type="evidence" value="ECO:0007669"/>
    <property type="project" value="TreeGrafter"/>
</dbReference>
<sequence length="311" mass="34459">MSRRLPGSVSREQLPPSAEPGAGETDRPTVRAAGAVVTRPGKEVLLVHRPRYDDWSFPKGKVDRGEHVVATAVREVEEETGLRVRLGAPLAEQHYRVAGRNGPRRKTVSYWSARVVGDDDVVGYRRGDEIDEVAWVPVREARERLTYPHDVATLDEAMARPRRTSTLVVLRHGTARSRDRWRADDRVRPLLAGGHEQARRWVALLAAYGVGSVVTSPSTRCVQSVQPFLDAHDLTPRLEPVLSEEDASAPGVRHLVTRLLDEPRTVLCTHRPVLPLVLEALGVEPVVLEKGEALVVHHRRGRVVATEVTGT</sequence>
<feature type="domain" description="Nudix hydrolase" evidence="5">
    <location>
        <begin position="28"/>
        <end position="159"/>
    </location>
</feature>
<evidence type="ECO:0000313" key="7">
    <source>
        <dbReference type="Proteomes" id="UP000468687"/>
    </source>
</evidence>
<dbReference type="InterPro" id="IPR000086">
    <property type="entry name" value="NUDIX_hydrolase_dom"/>
</dbReference>
<dbReference type="PANTHER" id="PTHR21340:SF0">
    <property type="entry name" value="BIS(5'-NUCLEOSYL)-TETRAPHOSPHATASE [ASYMMETRICAL]"/>
    <property type="match status" value="1"/>
</dbReference>
<accession>A0A6P0HKB8</accession>
<dbReference type="InterPro" id="IPR020084">
    <property type="entry name" value="NUDIX_hydrolase_CS"/>
</dbReference>
<dbReference type="PROSITE" id="PS00893">
    <property type="entry name" value="NUDIX_BOX"/>
    <property type="match status" value="1"/>
</dbReference>
<dbReference type="Gene3D" id="3.90.79.10">
    <property type="entry name" value="Nucleoside Triphosphate Pyrophosphohydrolase"/>
    <property type="match status" value="1"/>
</dbReference>
<keyword evidence="2 3" id="KW-0378">Hydrolase</keyword>
<dbReference type="InterPro" id="IPR051325">
    <property type="entry name" value="Nudix_hydrolase_domain"/>
</dbReference>
<dbReference type="EMBL" id="JAAGXA010000008">
    <property type="protein sequence ID" value="NEN79063.1"/>
    <property type="molecule type" value="Genomic_DNA"/>
</dbReference>
<dbReference type="Proteomes" id="UP000468687">
    <property type="component" value="Unassembled WGS sequence"/>
</dbReference>
<dbReference type="RefSeq" id="WP_163772615.1">
    <property type="nucleotide sequence ID" value="NZ_JAAGXA010000008.1"/>
</dbReference>
<evidence type="ECO:0000256" key="4">
    <source>
        <dbReference type="SAM" id="MobiDB-lite"/>
    </source>
</evidence>
<dbReference type="PRINTS" id="PR00502">
    <property type="entry name" value="NUDIXFAMILY"/>
</dbReference>
<protein>
    <submittedName>
        <fullName evidence="6">NUDIX hydrolase</fullName>
    </submittedName>
</protein>
<evidence type="ECO:0000313" key="6">
    <source>
        <dbReference type="EMBL" id="NEN79063.1"/>
    </source>
</evidence>
<dbReference type="InterPro" id="IPR020476">
    <property type="entry name" value="Nudix_hydrolase"/>
</dbReference>
<dbReference type="PANTHER" id="PTHR21340">
    <property type="entry name" value="DIADENOSINE 5,5-P1,P4-TETRAPHOSPHATE PYROPHOSPHOHYDROLASE MUTT"/>
    <property type="match status" value="1"/>
</dbReference>
<dbReference type="SUPFAM" id="SSF53254">
    <property type="entry name" value="Phosphoglycerate mutase-like"/>
    <property type="match status" value="1"/>
</dbReference>
<evidence type="ECO:0000256" key="1">
    <source>
        <dbReference type="ARBA" id="ARBA00005582"/>
    </source>
</evidence>
<dbReference type="InterPro" id="IPR029033">
    <property type="entry name" value="His_PPase_superfam"/>
</dbReference>
<dbReference type="SMART" id="SM00855">
    <property type="entry name" value="PGAM"/>
    <property type="match status" value="1"/>
</dbReference>
<evidence type="ECO:0000259" key="5">
    <source>
        <dbReference type="PROSITE" id="PS51462"/>
    </source>
</evidence>
<comment type="similarity">
    <text evidence="1 3">Belongs to the Nudix hydrolase family.</text>
</comment>
<reference evidence="6 7" key="1">
    <citation type="journal article" date="2014" name="Int. J. Syst. Evol. Microbiol.">
        <title>Nocardioides zeae sp. nov., isolated from the stem of Zea mays.</title>
        <authorList>
            <person name="Glaeser S.P."/>
            <person name="McInroy J.A."/>
            <person name="Busse H.J."/>
            <person name="Kampfer P."/>
        </authorList>
    </citation>
    <scope>NUCLEOTIDE SEQUENCE [LARGE SCALE GENOMIC DNA]</scope>
    <source>
        <strain evidence="6 7">JCM 30728</strain>
    </source>
</reference>
<dbReference type="CDD" id="cd07067">
    <property type="entry name" value="HP_PGM_like"/>
    <property type="match status" value="1"/>
</dbReference>
<dbReference type="Pfam" id="PF00300">
    <property type="entry name" value="His_Phos_1"/>
    <property type="match status" value="1"/>
</dbReference>
<dbReference type="GO" id="GO:0004081">
    <property type="term" value="F:bis(5'-nucleosyl)-tetraphosphatase (asymmetrical) activity"/>
    <property type="evidence" value="ECO:0007669"/>
    <property type="project" value="TreeGrafter"/>
</dbReference>
<evidence type="ECO:0000256" key="3">
    <source>
        <dbReference type="RuleBase" id="RU003476"/>
    </source>
</evidence>
<dbReference type="SUPFAM" id="SSF55811">
    <property type="entry name" value="Nudix"/>
    <property type="match status" value="1"/>
</dbReference>
<name>A0A6P0HKB8_9ACTN</name>
<dbReference type="GO" id="GO:0006754">
    <property type="term" value="P:ATP biosynthetic process"/>
    <property type="evidence" value="ECO:0007669"/>
    <property type="project" value="TreeGrafter"/>
</dbReference>
<dbReference type="CDD" id="cd03673">
    <property type="entry name" value="NUDIX_Ap6A_hydrolase"/>
    <property type="match status" value="1"/>
</dbReference>
<gene>
    <name evidence="6" type="ORF">G3T38_12320</name>
</gene>
<dbReference type="InterPro" id="IPR013078">
    <property type="entry name" value="His_Pase_superF_clade-1"/>
</dbReference>
<evidence type="ECO:0000256" key="2">
    <source>
        <dbReference type="ARBA" id="ARBA00022801"/>
    </source>
</evidence>